<organism evidence="2 3">
    <name type="scientific">Halogranum gelatinilyticum</name>
    <dbReference type="NCBI Taxonomy" id="660521"/>
    <lineage>
        <taxon>Archaea</taxon>
        <taxon>Methanobacteriati</taxon>
        <taxon>Methanobacteriota</taxon>
        <taxon>Stenosarchaea group</taxon>
        <taxon>Halobacteria</taxon>
        <taxon>Halobacteriales</taxon>
        <taxon>Haloferacaceae</taxon>
    </lineage>
</organism>
<sequence length="229" mass="25752">MTEPFAESDHDRFTDWLRERSEPVWSAATTHRFTRELGDATLDEAAFVDYLVQDYAFVGSLVSLVGYGVGQAPTMGQKRRLVEFLDTVTDDEDDYFLRSFEALDVPPAVYENPDAVALAEPTAAMRDLLGRAATTGGYAETLAVLLPVEWVYLTWAESVGTPEEPFYYREWVELHDNPEFAAFVGWLREELDEVGPTLSPRRQQEVAALFDRAVSLEVAFFDAAYGGEE</sequence>
<dbReference type="InterPro" id="IPR016084">
    <property type="entry name" value="Haem_Oase-like_multi-hlx"/>
</dbReference>
<dbReference type="EMBL" id="FNHL01000003">
    <property type="protein sequence ID" value="SDM82753.1"/>
    <property type="molecule type" value="Genomic_DNA"/>
</dbReference>
<dbReference type="PANTHER" id="PTHR43198:SF2">
    <property type="entry name" value="SI:CH1073-67J19.1-RELATED"/>
    <property type="match status" value="1"/>
</dbReference>
<dbReference type="InterPro" id="IPR004305">
    <property type="entry name" value="Thiaminase-2/PQQC"/>
</dbReference>
<dbReference type="SUPFAM" id="SSF48613">
    <property type="entry name" value="Heme oxygenase-like"/>
    <property type="match status" value="1"/>
</dbReference>
<dbReference type="InterPro" id="IPR026285">
    <property type="entry name" value="TenA_E"/>
</dbReference>
<dbReference type="CDD" id="cd19358">
    <property type="entry name" value="TenA_E_Spr0628-like"/>
    <property type="match status" value="1"/>
</dbReference>
<accession>A0A1G9WER5</accession>
<dbReference type="Gene3D" id="1.20.910.10">
    <property type="entry name" value="Heme oxygenase-like"/>
    <property type="match status" value="1"/>
</dbReference>
<evidence type="ECO:0000259" key="1">
    <source>
        <dbReference type="Pfam" id="PF03070"/>
    </source>
</evidence>
<dbReference type="PANTHER" id="PTHR43198">
    <property type="entry name" value="BIFUNCTIONAL TH2 PROTEIN"/>
    <property type="match status" value="1"/>
</dbReference>
<dbReference type="AlphaFoldDB" id="A0A1G9WER5"/>
<dbReference type="Proteomes" id="UP000199451">
    <property type="component" value="Unassembled WGS sequence"/>
</dbReference>
<evidence type="ECO:0000313" key="2">
    <source>
        <dbReference type="EMBL" id="SDM82753.1"/>
    </source>
</evidence>
<dbReference type="STRING" id="660521.SAMN04487949_2723"/>
<protein>
    <submittedName>
        <fullName evidence="2">Thiaminase (Transcriptional activator TenA)</fullName>
    </submittedName>
</protein>
<dbReference type="InterPro" id="IPR050967">
    <property type="entry name" value="Thiamine_Salvage_TenA"/>
</dbReference>
<dbReference type="Pfam" id="PF03070">
    <property type="entry name" value="TENA_THI-4"/>
    <property type="match status" value="1"/>
</dbReference>
<dbReference type="PIRSF" id="PIRSF003170">
    <property type="entry name" value="Pet18p"/>
    <property type="match status" value="1"/>
</dbReference>
<feature type="domain" description="Thiaminase-2/PQQC" evidence="1">
    <location>
        <begin position="20"/>
        <end position="225"/>
    </location>
</feature>
<gene>
    <name evidence="2" type="ORF">SAMN04487949_2723</name>
</gene>
<dbReference type="OrthoDB" id="196770at2157"/>
<dbReference type="RefSeq" id="WP_089698412.1">
    <property type="nucleotide sequence ID" value="NZ_FNHL01000003.1"/>
</dbReference>
<dbReference type="GO" id="GO:0005829">
    <property type="term" value="C:cytosol"/>
    <property type="evidence" value="ECO:0007669"/>
    <property type="project" value="TreeGrafter"/>
</dbReference>
<reference evidence="3" key="1">
    <citation type="submission" date="2016-10" db="EMBL/GenBank/DDBJ databases">
        <authorList>
            <person name="Varghese N."/>
            <person name="Submissions S."/>
        </authorList>
    </citation>
    <scope>NUCLEOTIDE SEQUENCE [LARGE SCALE GENOMIC DNA]</scope>
    <source>
        <strain evidence="3">CGMCC 1.10119</strain>
    </source>
</reference>
<evidence type="ECO:0000313" key="3">
    <source>
        <dbReference type="Proteomes" id="UP000199451"/>
    </source>
</evidence>
<name>A0A1G9WER5_9EURY</name>
<proteinExistence type="predicted"/>
<keyword evidence="3" id="KW-1185">Reference proteome</keyword>